<evidence type="ECO:0000313" key="4">
    <source>
        <dbReference type="Proteomes" id="UP000054937"/>
    </source>
</evidence>
<comment type="caution">
    <text evidence="3">The sequence shown here is derived from an EMBL/GenBank/DDBJ whole genome shotgun (WGS) entry which is preliminary data.</text>
</comment>
<accession>A0A0V0QWY5</accession>
<gene>
    <name evidence="3" type="ORF">PPERSA_11476</name>
</gene>
<evidence type="ECO:0000256" key="2">
    <source>
        <dbReference type="SAM" id="MobiDB-lite"/>
    </source>
</evidence>
<protein>
    <submittedName>
        <fullName evidence="3">WD40-repeat-containing domain</fullName>
    </submittedName>
</protein>
<dbReference type="Gene3D" id="2.130.10.10">
    <property type="entry name" value="YVTN repeat-like/Quinoprotein amine dehydrogenase"/>
    <property type="match status" value="1"/>
</dbReference>
<keyword evidence="1" id="KW-0175">Coiled coil</keyword>
<name>A0A0V0QWY5_PSEPJ</name>
<proteinExistence type="predicted"/>
<dbReference type="Proteomes" id="UP000054937">
    <property type="component" value="Unassembled WGS sequence"/>
</dbReference>
<evidence type="ECO:0000313" key="3">
    <source>
        <dbReference type="EMBL" id="KRX06831.1"/>
    </source>
</evidence>
<dbReference type="InterPro" id="IPR036322">
    <property type="entry name" value="WD40_repeat_dom_sf"/>
</dbReference>
<dbReference type="SUPFAM" id="SSF50978">
    <property type="entry name" value="WD40 repeat-like"/>
    <property type="match status" value="1"/>
</dbReference>
<dbReference type="InterPro" id="IPR015943">
    <property type="entry name" value="WD40/YVTN_repeat-like_dom_sf"/>
</dbReference>
<evidence type="ECO:0000256" key="1">
    <source>
        <dbReference type="SAM" id="Coils"/>
    </source>
</evidence>
<feature type="coiled-coil region" evidence="1">
    <location>
        <begin position="1199"/>
        <end position="1268"/>
    </location>
</feature>
<reference evidence="3 4" key="1">
    <citation type="journal article" date="2015" name="Sci. Rep.">
        <title>Genome of the facultative scuticociliatosis pathogen Pseudocohnilembus persalinus provides insight into its virulence through horizontal gene transfer.</title>
        <authorList>
            <person name="Xiong J."/>
            <person name="Wang G."/>
            <person name="Cheng J."/>
            <person name="Tian M."/>
            <person name="Pan X."/>
            <person name="Warren A."/>
            <person name="Jiang C."/>
            <person name="Yuan D."/>
            <person name="Miao W."/>
        </authorList>
    </citation>
    <scope>NUCLEOTIDE SEQUENCE [LARGE SCALE GENOMIC DNA]</scope>
    <source>
        <strain evidence="3">36N120E</strain>
    </source>
</reference>
<keyword evidence="4" id="KW-1185">Reference proteome</keyword>
<organism evidence="3 4">
    <name type="scientific">Pseudocohnilembus persalinus</name>
    <name type="common">Ciliate</name>
    <dbReference type="NCBI Taxonomy" id="266149"/>
    <lineage>
        <taxon>Eukaryota</taxon>
        <taxon>Sar</taxon>
        <taxon>Alveolata</taxon>
        <taxon>Ciliophora</taxon>
        <taxon>Intramacronucleata</taxon>
        <taxon>Oligohymenophorea</taxon>
        <taxon>Scuticociliatia</taxon>
        <taxon>Philasterida</taxon>
        <taxon>Pseudocohnilembidae</taxon>
        <taxon>Pseudocohnilembus</taxon>
    </lineage>
</organism>
<feature type="region of interest" description="Disordered" evidence="2">
    <location>
        <begin position="940"/>
        <end position="976"/>
    </location>
</feature>
<dbReference type="InParanoid" id="A0A0V0QWY5"/>
<feature type="compositionally biased region" description="Basic and acidic residues" evidence="2">
    <location>
        <begin position="954"/>
        <end position="973"/>
    </location>
</feature>
<sequence length="1341" mass="160036">MITQQQKVDILEICDCKSVNQITFSNFYDVYFVLSEKGTLYVFKQQNFEYFNKFETSFIYLQSLKFVDGSDLFVAITSEDALVQKMQISTNFDKVKFKKAQIFDMKFEETVKIEKELEWYKSFRYQEKENVFLIWDDANVNKFDLKKMKFECQIDNIEGQISSVFFSVQFQYFLIGTYQGHIEVWRYQLNEDLERDLFGHYIKPQYNQQENQIDGIKIFEGKLMGHTKKVTFITELEKQREIVVSYGADFQVKMWNLYGFQYICSIEVDQGLSQMQIISENNGFAIEDDKIIYFSIHFPLQFIYRHGNEVVQFQKQYLADQSKFERILIKLKNNSALDLKNNLNKQFQFFNTLETQNLQVLYPPPIQSEDLNSIQPNYIKNSFILQYNNQFQELRTDGSFGSQKNQNIYQQIDIAQIADAQKRPNLLKISIFKLLPILPPVYDQVRQQIIDNQQYQLLKQKQNDSPFIKWYKQLLQNEDLTYQEKIEQAQLVSVGSVDGYIMIFSLKNPEELIARFCFHKIGIRFLDCLILQNIDDYNEEYDKADQIRNKQNKNEKEENYKHYILSICEENDFIISGFQKGLIVQLYHIKIENIENFLVFDKNKIWIYNDIQGSQLFQVEDNLSIWQVNQDIQYQSIHYIEQNGETEGNKNNKKQTKNQINLKNNNSKQQKCKKKIQIYFDYCKQQQIYLTCAEGDKSIKFLNFDNEIVFEINMNKAIDLAFFCNSDGDLVLSQDFSLFYLSGDHFLRKIYTNIRKINIYKAQNETVIQKISFEKYFNKKDNNSEKLKKSNNQNSRKKGLRSFGSKILKGMKKTSFNFSQMQSQNNWNNNNYSNNNIGSQNSLNNSQNLSQSNFGTNISFNQQSVLNTQNGTLFQFQNNNNNNNNQEQKRNYRSISAFQENQATENQRKQKEEAEQKKKALLIDERTVFELGRELVKKDRQKLQLQKEKKKQQKKLEKQKEQENLDQTRKSFDESQIQNLYSPYRNTGLDSSFLNSPTLISPYRRKISVQDIGLISKTIPVLSQNLEQEESKNQYNNIRLIKFFNDKQKKIQRISKTVEIQQNKVRDEKFEDINKFEKLPRITNDKEEYENDDVNKNINLQEDKVQQKEFKININNKNSKNDKNKQVNNQPYNFLLKIQQNNEQKYKLPIEQLGTVWVQNQKNFLRKDLNQNLDQISKKQKIISEIEHVQNQIKQSRIFQELKQKRNSLDQNLLQKQCQLVKKEDEFENKGQIFQKYEKNKQSTLQNNQQQQQQLKEKQENDQIIEQQQFEQDEENIIKPKFESFISDRKLRRKKLISSIDDSDELKIRQYYQQVKIENYKSRNISLDGKNYLFLFMILQL</sequence>
<dbReference type="EMBL" id="LDAU01000091">
    <property type="protein sequence ID" value="KRX06831.1"/>
    <property type="molecule type" value="Genomic_DNA"/>
</dbReference>
<feature type="region of interest" description="Disordered" evidence="2">
    <location>
        <begin position="822"/>
        <end position="850"/>
    </location>
</feature>